<feature type="region of interest" description="Disordered" evidence="1">
    <location>
        <begin position="1"/>
        <end position="50"/>
    </location>
</feature>
<evidence type="ECO:0000313" key="2">
    <source>
        <dbReference type="EMBL" id="CAL1545147.1"/>
    </source>
</evidence>
<name>A0AAV2IEX6_LYMST</name>
<proteinExistence type="predicted"/>
<protein>
    <submittedName>
        <fullName evidence="2">Uncharacterized protein</fullName>
    </submittedName>
</protein>
<dbReference type="AlphaFoldDB" id="A0AAV2IEX6"/>
<accession>A0AAV2IEX6</accession>
<evidence type="ECO:0000313" key="3">
    <source>
        <dbReference type="Proteomes" id="UP001497497"/>
    </source>
</evidence>
<reference evidence="2 3" key="1">
    <citation type="submission" date="2024-04" db="EMBL/GenBank/DDBJ databases">
        <authorList>
            <consortium name="Genoscope - CEA"/>
            <person name="William W."/>
        </authorList>
    </citation>
    <scope>NUCLEOTIDE SEQUENCE [LARGE SCALE GENOMIC DNA]</scope>
</reference>
<dbReference type="Proteomes" id="UP001497497">
    <property type="component" value="Unassembled WGS sequence"/>
</dbReference>
<feature type="region of interest" description="Disordered" evidence="1">
    <location>
        <begin position="83"/>
        <end position="116"/>
    </location>
</feature>
<comment type="caution">
    <text evidence="2">The sequence shown here is derived from an EMBL/GenBank/DDBJ whole genome shotgun (WGS) entry which is preliminary data.</text>
</comment>
<gene>
    <name evidence="2" type="ORF">GSLYS_00018630001</name>
</gene>
<feature type="non-terminal residue" evidence="2">
    <location>
        <position position="116"/>
    </location>
</feature>
<organism evidence="2 3">
    <name type="scientific">Lymnaea stagnalis</name>
    <name type="common">Great pond snail</name>
    <name type="synonym">Helix stagnalis</name>
    <dbReference type="NCBI Taxonomy" id="6523"/>
    <lineage>
        <taxon>Eukaryota</taxon>
        <taxon>Metazoa</taxon>
        <taxon>Spiralia</taxon>
        <taxon>Lophotrochozoa</taxon>
        <taxon>Mollusca</taxon>
        <taxon>Gastropoda</taxon>
        <taxon>Heterobranchia</taxon>
        <taxon>Euthyneura</taxon>
        <taxon>Panpulmonata</taxon>
        <taxon>Hygrophila</taxon>
        <taxon>Lymnaeoidea</taxon>
        <taxon>Lymnaeidae</taxon>
        <taxon>Lymnaea</taxon>
    </lineage>
</organism>
<keyword evidence="3" id="KW-1185">Reference proteome</keyword>
<sequence length="116" mass="12923">MWPSQDSALSSYNTSSFKQDSQCSDFSHINTQDVFSQNNSGPQNEVSQQSYKKMSMYEKWLNKRSLFKREALASSSFETKSNISGKELAGDASSATYKSSNGGYPNRPTMLADTFS</sequence>
<evidence type="ECO:0000256" key="1">
    <source>
        <dbReference type="SAM" id="MobiDB-lite"/>
    </source>
</evidence>
<feature type="compositionally biased region" description="Polar residues" evidence="1">
    <location>
        <begin position="93"/>
        <end position="103"/>
    </location>
</feature>
<dbReference type="EMBL" id="CAXITT010000681">
    <property type="protein sequence ID" value="CAL1545147.1"/>
    <property type="molecule type" value="Genomic_DNA"/>
</dbReference>